<dbReference type="Proteomes" id="UP000078516">
    <property type="component" value="Unassembled WGS sequence"/>
</dbReference>
<evidence type="ECO:0000313" key="4">
    <source>
        <dbReference type="EMBL" id="OAQ56087.1"/>
    </source>
</evidence>
<evidence type="ECO:0000259" key="2">
    <source>
        <dbReference type="Pfam" id="PF13847"/>
    </source>
</evidence>
<feature type="domain" description="Methyltransferase" evidence="2">
    <location>
        <begin position="38"/>
        <end position="157"/>
    </location>
</feature>
<name>A0A179ES69_ENTTH</name>
<reference evidence="3 6" key="2">
    <citation type="submission" date="2019-07" db="EMBL/GenBank/DDBJ databases">
        <title>Whole genome shotgun sequence of Enterococcus thailandicus NBRC 101867.</title>
        <authorList>
            <person name="Hosoyama A."/>
            <person name="Uohara A."/>
            <person name="Ohji S."/>
            <person name="Ichikawa N."/>
        </authorList>
    </citation>
    <scope>NUCLEOTIDE SEQUENCE [LARGE SCALE GENOMIC DNA]</scope>
    <source>
        <strain evidence="3 6">NBRC 101867</strain>
    </source>
</reference>
<dbReference type="Gene3D" id="3.40.50.150">
    <property type="entry name" value="Vaccinia Virus protein VP39"/>
    <property type="match status" value="1"/>
</dbReference>
<dbReference type="GO" id="GO:0008168">
    <property type="term" value="F:methyltransferase activity"/>
    <property type="evidence" value="ECO:0007669"/>
    <property type="project" value="UniProtKB-KW"/>
</dbReference>
<dbReference type="EMBL" id="LWMN01000011">
    <property type="protein sequence ID" value="OAQ56087.1"/>
    <property type="molecule type" value="Genomic_DNA"/>
</dbReference>
<protein>
    <submittedName>
        <fullName evidence="4">Methylase</fullName>
    </submittedName>
    <submittedName>
        <fullName evidence="3">S-adenosylmethionine-dependent methyltransferase</fullName>
    </submittedName>
</protein>
<dbReference type="Pfam" id="PF13847">
    <property type="entry name" value="Methyltransf_31"/>
    <property type="match status" value="1"/>
</dbReference>
<dbReference type="GO" id="GO:0032259">
    <property type="term" value="P:methylation"/>
    <property type="evidence" value="ECO:0007669"/>
    <property type="project" value="UniProtKB-KW"/>
</dbReference>
<proteinExistence type="predicted"/>
<sequence length="199" mass="22309">MSENIFNQMANHYDTPDRLALAEIIRAEIRQNLPKETNQKVFIDYGGGTGLVSLPLAKLFKETWIMDASKAMLTVADQKITHSHLNNVHTQLADLTKDLPSQKADLLLVSLVLLHIPDTKLILKKLAELLNPGGQLFIVDFNKNEAVNHPKVHNGFEQEPLEQLLAEAGLTPLKLETFHEGENLFMRQPASLFLAISQK</sequence>
<dbReference type="PANTHER" id="PTHR43861:SF3">
    <property type="entry name" value="PUTATIVE (AFU_ORTHOLOGUE AFUA_2G14390)-RELATED"/>
    <property type="match status" value="1"/>
</dbReference>
<keyword evidence="5" id="KW-1185">Reference proteome</keyword>
<organism evidence="4 5">
    <name type="scientific">Enterococcus thailandicus</name>
    <dbReference type="NCBI Taxonomy" id="417368"/>
    <lineage>
        <taxon>Bacteria</taxon>
        <taxon>Bacillati</taxon>
        <taxon>Bacillota</taxon>
        <taxon>Bacilli</taxon>
        <taxon>Lactobacillales</taxon>
        <taxon>Enterococcaceae</taxon>
        <taxon>Enterococcus</taxon>
    </lineage>
</organism>
<dbReference type="EMBL" id="BJUG01000007">
    <property type="protein sequence ID" value="GEK37260.1"/>
    <property type="molecule type" value="Genomic_DNA"/>
</dbReference>
<evidence type="ECO:0000256" key="1">
    <source>
        <dbReference type="ARBA" id="ARBA00022679"/>
    </source>
</evidence>
<dbReference type="RefSeq" id="WP_067482817.1">
    <property type="nucleotide sequence ID" value="NZ_BJUG01000007.1"/>
</dbReference>
<accession>A0A179ES69</accession>
<dbReference type="OrthoDB" id="9791837at2"/>
<keyword evidence="4" id="KW-0489">Methyltransferase</keyword>
<dbReference type="KEGG" id="eth:CK496_10495"/>
<reference evidence="4 5" key="1">
    <citation type="submission" date="2016-04" db="EMBL/GenBank/DDBJ databases">
        <title>Draft genome of an Enterococcus thailandicus strain isolated from bovine feces.</title>
        <authorList>
            <person name="Beukers A.G."/>
            <person name="Zaheer R."/>
            <person name="Goji N."/>
            <person name="Cook S.R."/>
            <person name="Amoako K."/>
            <person name="Chaves A.V."/>
            <person name="Ward M.P."/>
            <person name="Mcallister T.A."/>
        </authorList>
    </citation>
    <scope>NUCLEOTIDE SEQUENCE [LARGE SCALE GENOMIC DNA]</scope>
    <source>
        <strain evidence="4 5">F0711D 46</strain>
    </source>
</reference>
<dbReference type="CDD" id="cd02440">
    <property type="entry name" value="AdoMet_MTases"/>
    <property type="match status" value="1"/>
</dbReference>
<evidence type="ECO:0000313" key="3">
    <source>
        <dbReference type="EMBL" id="GEK37260.1"/>
    </source>
</evidence>
<evidence type="ECO:0000313" key="6">
    <source>
        <dbReference type="Proteomes" id="UP000321361"/>
    </source>
</evidence>
<dbReference type="Proteomes" id="UP000321361">
    <property type="component" value="Unassembled WGS sequence"/>
</dbReference>
<dbReference type="InterPro" id="IPR029063">
    <property type="entry name" value="SAM-dependent_MTases_sf"/>
</dbReference>
<dbReference type="GeneID" id="77488065"/>
<dbReference type="SUPFAM" id="SSF53335">
    <property type="entry name" value="S-adenosyl-L-methionine-dependent methyltransferases"/>
    <property type="match status" value="1"/>
</dbReference>
<keyword evidence="1 3" id="KW-0808">Transferase</keyword>
<dbReference type="InterPro" id="IPR025714">
    <property type="entry name" value="Methyltranfer_dom"/>
</dbReference>
<dbReference type="PANTHER" id="PTHR43861">
    <property type="entry name" value="TRANS-ACONITATE 2-METHYLTRANSFERASE-RELATED"/>
    <property type="match status" value="1"/>
</dbReference>
<evidence type="ECO:0000313" key="5">
    <source>
        <dbReference type="Proteomes" id="UP000078516"/>
    </source>
</evidence>
<dbReference type="PATRIC" id="fig|417368.6.peg.634"/>
<dbReference type="AlphaFoldDB" id="A0A179ES69"/>
<gene>
    <name evidence="3" type="primary">ubiE</name>
    <name evidence="4" type="ORF">A6E74_05035</name>
    <name evidence="3" type="ORF">ETH01_15470</name>
</gene>
<comment type="caution">
    <text evidence="4">The sequence shown here is derived from an EMBL/GenBank/DDBJ whole genome shotgun (WGS) entry which is preliminary data.</text>
</comment>